<gene>
    <name evidence="2" type="ORF">ACAOBT_LOCUS22680</name>
</gene>
<keyword evidence="1" id="KW-0732">Signal</keyword>
<protein>
    <submittedName>
        <fullName evidence="2">Uncharacterized protein</fullName>
    </submittedName>
</protein>
<dbReference type="Proteomes" id="UP001152888">
    <property type="component" value="Unassembled WGS sequence"/>
</dbReference>
<feature type="chain" id="PRO_5040309251" evidence="1">
    <location>
        <begin position="19"/>
        <end position="205"/>
    </location>
</feature>
<proteinExistence type="predicted"/>
<organism evidence="2 3">
    <name type="scientific">Acanthoscelides obtectus</name>
    <name type="common">Bean weevil</name>
    <name type="synonym">Bruchus obtectus</name>
    <dbReference type="NCBI Taxonomy" id="200917"/>
    <lineage>
        <taxon>Eukaryota</taxon>
        <taxon>Metazoa</taxon>
        <taxon>Ecdysozoa</taxon>
        <taxon>Arthropoda</taxon>
        <taxon>Hexapoda</taxon>
        <taxon>Insecta</taxon>
        <taxon>Pterygota</taxon>
        <taxon>Neoptera</taxon>
        <taxon>Endopterygota</taxon>
        <taxon>Coleoptera</taxon>
        <taxon>Polyphaga</taxon>
        <taxon>Cucujiformia</taxon>
        <taxon>Chrysomeloidea</taxon>
        <taxon>Chrysomelidae</taxon>
        <taxon>Bruchinae</taxon>
        <taxon>Bruchini</taxon>
        <taxon>Acanthoscelides</taxon>
    </lineage>
</organism>
<sequence>MNPATVVLFSCIAIIARGAVIVDPTAAAIALNAGFSSRPFGIGRLAGGAGGLFNLIGSNSCIGGACFSSTASNCVGAECLVEDEIRKVEVQKQLQKQLEIQNAQFMQQQQILNEQQRLQQERILTQEAKLTQQAIEEQAMLEEQRALVDVAQKMQRAQLLEQLKTARMNQVVNNGLWNTMDKSCGPEGCLFTGSRFFKPVAAGIF</sequence>
<keyword evidence="3" id="KW-1185">Reference proteome</keyword>
<dbReference type="OrthoDB" id="6790091at2759"/>
<name>A0A9P0PR08_ACAOB</name>
<feature type="signal peptide" evidence="1">
    <location>
        <begin position="1"/>
        <end position="18"/>
    </location>
</feature>
<comment type="caution">
    <text evidence="2">The sequence shown here is derived from an EMBL/GenBank/DDBJ whole genome shotgun (WGS) entry which is preliminary data.</text>
</comment>
<evidence type="ECO:0000256" key="1">
    <source>
        <dbReference type="SAM" id="SignalP"/>
    </source>
</evidence>
<evidence type="ECO:0000313" key="3">
    <source>
        <dbReference type="Proteomes" id="UP001152888"/>
    </source>
</evidence>
<accession>A0A9P0PR08</accession>
<dbReference type="AlphaFoldDB" id="A0A9P0PR08"/>
<dbReference type="EMBL" id="CAKOFQ010007232">
    <property type="protein sequence ID" value="CAH1995562.1"/>
    <property type="molecule type" value="Genomic_DNA"/>
</dbReference>
<reference evidence="2" key="1">
    <citation type="submission" date="2022-03" db="EMBL/GenBank/DDBJ databases">
        <authorList>
            <person name="Sayadi A."/>
        </authorList>
    </citation>
    <scope>NUCLEOTIDE SEQUENCE</scope>
</reference>
<evidence type="ECO:0000313" key="2">
    <source>
        <dbReference type="EMBL" id="CAH1995562.1"/>
    </source>
</evidence>